<feature type="region of interest" description="Disordered" evidence="1">
    <location>
        <begin position="46"/>
        <end position="125"/>
    </location>
</feature>
<feature type="region of interest" description="Disordered" evidence="1">
    <location>
        <begin position="1"/>
        <end position="20"/>
    </location>
</feature>
<dbReference type="AlphaFoldDB" id="A0A1B0D7T6"/>
<evidence type="ECO:0000256" key="1">
    <source>
        <dbReference type="SAM" id="MobiDB-lite"/>
    </source>
</evidence>
<reference evidence="2" key="1">
    <citation type="submission" date="2022-08" db="UniProtKB">
        <authorList>
            <consortium name="EnsemblMetazoa"/>
        </authorList>
    </citation>
    <scope>IDENTIFICATION</scope>
    <source>
        <strain evidence="2">Israel</strain>
    </source>
</reference>
<evidence type="ECO:0000313" key="3">
    <source>
        <dbReference type="Proteomes" id="UP000092462"/>
    </source>
</evidence>
<accession>A0A1B0D7T6</accession>
<name>A0A1B0D7T6_PHLPP</name>
<dbReference type="Proteomes" id="UP000092462">
    <property type="component" value="Unassembled WGS sequence"/>
</dbReference>
<sequence>MYLSKSKTGTSGSRRDSVDSLEINKSGVDLMTSSMDSLELMKEGITAKSSRSDADSIEQVVPAAVKSDSTDSIEQQQAGSNRFSQQYEEDSIEEDTHVTQTTVMSSSGQHQMTTTTTTTTVTRTGGPQSFGAIPFHRFQTIRRCFHEIRRKTLIFNLIQFVLQN</sequence>
<dbReference type="VEuPathDB" id="VectorBase:PPAI003609"/>
<protein>
    <submittedName>
        <fullName evidence="2">Uncharacterized protein</fullName>
    </submittedName>
</protein>
<feature type="compositionally biased region" description="Polar residues" evidence="1">
    <location>
        <begin position="1"/>
        <end position="12"/>
    </location>
</feature>
<dbReference type="EMBL" id="AJVK01023315">
    <property type="status" value="NOT_ANNOTATED_CDS"/>
    <property type="molecule type" value="Genomic_DNA"/>
</dbReference>
<dbReference type="EnsemblMetazoa" id="PPAI003609-RA">
    <property type="protein sequence ID" value="PPAI003609-PA"/>
    <property type="gene ID" value="PPAI003609"/>
</dbReference>
<feature type="compositionally biased region" description="Low complexity" evidence="1">
    <location>
        <begin position="113"/>
        <end position="124"/>
    </location>
</feature>
<feature type="compositionally biased region" description="Polar residues" evidence="1">
    <location>
        <begin position="70"/>
        <end position="86"/>
    </location>
</feature>
<dbReference type="VEuPathDB" id="VectorBase:PPAPM1_001051"/>
<keyword evidence="3" id="KW-1185">Reference proteome</keyword>
<feature type="compositionally biased region" description="Polar residues" evidence="1">
    <location>
        <begin position="98"/>
        <end position="112"/>
    </location>
</feature>
<organism evidence="2 3">
    <name type="scientific">Phlebotomus papatasi</name>
    <name type="common">Sandfly</name>
    <dbReference type="NCBI Taxonomy" id="29031"/>
    <lineage>
        <taxon>Eukaryota</taxon>
        <taxon>Metazoa</taxon>
        <taxon>Ecdysozoa</taxon>
        <taxon>Arthropoda</taxon>
        <taxon>Hexapoda</taxon>
        <taxon>Insecta</taxon>
        <taxon>Pterygota</taxon>
        <taxon>Neoptera</taxon>
        <taxon>Endopterygota</taxon>
        <taxon>Diptera</taxon>
        <taxon>Nematocera</taxon>
        <taxon>Psychodoidea</taxon>
        <taxon>Psychodidae</taxon>
        <taxon>Phlebotomus</taxon>
        <taxon>Phlebotomus</taxon>
    </lineage>
</organism>
<evidence type="ECO:0000313" key="2">
    <source>
        <dbReference type="EnsemblMetazoa" id="PPAI003609-PA"/>
    </source>
</evidence>
<proteinExistence type="predicted"/>